<dbReference type="Proteomes" id="UP000600918">
    <property type="component" value="Unassembled WGS sequence"/>
</dbReference>
<evidence type="ECO:0000313" key="2">
    <source>
        <dbReference type="EMBL" id="KAF7438080.1"/>
    </source>
</evidence>
<sequence length="371" mass="41632">MTLSYLLIHECQERKDKAPTPAPPPAAAAAATVVVIVVVIIIVVGVVEVIVTVTVRVNKEELISLENDPTVERIQVEDGKRCQIRRVCIPFEPAKETPRSDANTCQCKGAESADDEGTLLALALPIPLIFVQALPHIYGTHRYLPFFNSKRATLTFLLPLTTCKSTNYDIEIIPSLKFNSSEKISSPSLTIDRFSRGTVTDIVSKNITMVLENLLMNYENSQLPTHGKGRLIIANGLAQYEYYMHTSNWSGARCERRIQKEKKIEETIARFLNRISLSNTPGSSHFWPSSSISHFPLPTFFTFFPPLSDFLCVPKRKSSFVILLYPRKLYYIKIHRNTNGGKDQYSDKKYGSCFRIGYGLLNGLLLSTILA</sequence>
<feature type="transmembrane region" description="Helical" evidence="1">
    <location>
        <begin position="26"/>
        <end position="51"/>
    </location>
</feature>
<proteinExistence type="predicted"/>
<keyword evidence="1" id="KW-0472">Membrane</keyword>
<name>A0A834UG49_VESPE</name>
<evidence type="ECO:0000313" key="3">
    <source>
        <dbReference type="Proteomes" id="UP000600918"/>
    </source>
</evidence>
<organism evidence="2 3">
    <name type="scientific">Vespula pensylvanica</name>
    <name type="common">Western yellow jacket</name>
    <name type="synonym">Wasp</name>
    <dbReference type="NCBI Taxonomy" id="30213"/>
    <lineage>
        <taxon>Eukaryota</taxon>
        <taxon>Metazoa</taxon>
        <taxon>Ecdysozoa</taxon>
        <taxon>Arthropoda</taxon>
        <taxon>Hexapoda</taxon>
        <taxon>Insecta</taxon>
        <taxon>Pterygota</taxon>
        <taxon>Neoptera</taxon>
        <taxon>Endopterygota</taxon>
        <taxon>Hymenoptera</taxon>
        <taxon>Apocrita</taxon>
        <taxon>Aculeata</taxon>
        <taxon>Vespoidea</taxon>
        <taxon>Vespidae</taxon>
        <taxon>Vespinae</taxon>
        <taxon>Vespula</taxon>
    </lineage>
</organism>
<evidence type="ECO:0000256" key="1">
    <source>
        <dbReference type="SAM" id="Phobius"/>
    </source>
</evidence>
<keyword evidence="1" id="KW-1133">Transmembrane helix</keyword>
<protein>
    <submittedName>
        <fullName evidence="2">Uncharacterized protein</fullName>
    </submittedName>
</protein>
<gene>
    <name evidence="2" type="ORF">H0235_000471</name>
</gene>
<comment type="caution">
    <text evidence="2">The sequence shown here is derived from an EMBL/GenBank/DDBJ whole genome shotgun (WGS) entry which is preliminary data.</text>
</comment>
<accession>A0A834UG49</accession>
<dbReference type="EMBL" id="JACSDY010000001">
    <property type="protein sequence ID" value="KAF7438080.1"/>
    <property type="molecule type" value="Genomic_DNA"/>
</dbReference>
<keyword evidence="1" id="KW-0812">Transmembrane</keyword>
<reference evidence="2" key="1">
    <citation type="journal article" date="2020" name="G3 (Bethesda)">
        <title>High-Quality Assemblies for Three Invasive Social Wasps from the &lt;i&gt;Vespula&lt;/i&gt; Genus.</title>
        <authorList>
            <person name="Harrop T.W.R."/>
            <person name="Guhlin J."/>
            <person name="McLaughlin G.M."/>
            <person name="Permina E."/>
            <person name="Stockwell P."/>
            <person name="Gilligan J."/>
            <person name="Le Lec M.F."/>
            <person name="Gruber M.A.M."/>
            <person name="Quinn O."/>
            <person name="Lovegrove M."/>
            <person name="Duncan E.J."/>
            <person name="Remnant E.J."/>
            <person name="Van Eeckhoven J."/>
            <person name="Graham B."/>
            <person name="Knapp R.A."/>
            <person name="Langford K.W."/>
            <person name="Kronenberg Z."/>
            <person name="Press M.O."/>
            <person name="Eacker S.M."/>
            <person name="Wilson-Rankin E.E."/>
            <person name="Purcell J."/>
            <person name="Lester P.J."/>
            <person name="Dearden P.K."/>
        </authorList>
    </citation>
    <scope>NUCLEOTIDE SEQUENCE</scope>
    <source>
        <strain evidence="2">Volc-1</strain>
    </source>
</reference>
<keyword evidence="3" id="KW-1185">Reference proteome</keyword>
<dbReference type="AlphaFoldDB" id="A0A834UG49"/>